<dbReference type="EMBL" id="JBJQOH010000002">
    <property type="protein sequence ID" value="KAL3695647.1"/>
    <property type="molecule type" value="Genomic_DNA"/>
</dbReference>
<feature type="region of interest" description="Disordered" evidence="1">
    <location>
        <begin position="1"/>
        <end position="61"/>
    </location>
</feature>
<evidence type="ECO:0000256" key="1">
    <source>
        <dbReference type="SAM" id="MobiDB-lite"/>
    </source>
</evidence>
<protein>
    <recommendedName>
        <fullName evidence="2">Endonuclease/exonuclease/phosphatase domain-containing protein</fullName>
    </recommendedName>
</protein>
<name>A0ABD3HYP2_9MARC</name>
<feature type="compositionally biased region" description="Low complexity" evidence="1">
    <location>
        <begin position="45"/>
        <end position="59"/>
    </location>
</feature>
<proteinExistence type="predicted"/>
<feature type="domain" description="Endonuclease/exonuclease/phosphatase" evidence="2">
    <location>
        <begin position="80"/>
        <end position="206"/>
    </location>
</feature>
<dbReference type="AlphaFoldDB" id="A0ABD3HYP2"/>
<dbReference type="Pfam" id="PF03372">
    <property type="entry name" value="Exo_endo_phos"/>
    <property type="match status" value="1"/>
</dbReference>
<feature type="compositionally biased region" description="Basic and acidic residues" evidence="1">
    <location>
        <begin position="1"/>
        <end position="24"/>
    </location>
</feature>
<comment type="caution">
    <text evidence="3">The sequence shown here is derived from an EMBL/GenBank/DDBJ whole genome shotgun (WGS) entry which is preliminary data.</text>
</comment>
<dbReference type="Proteomes" id="UP001633002">
    <property type="component" value="Unassembled WGS sequence"/>
</dbReference>
<dbReference type="InterPro" id="IPR005135">
    <property type="entry name" value="Endo/exonuclease/phosphatase"/>
</dbReference>
<keyword evidence="4" id="KW-1185">Reference proteome</keyword>
<dbReference type="InterPro" id="IPR036691">
    <property type="entry name" value="Endo/exonu/phosph_ase_sf"/>
</dbReference>
<accession>A0ABD3HYP2</accession>
<sequence>MERSKEDEPKTTGVKHQQEDRDLRLSSVGALIPKETSGRKKLRNGAEATNGSGTAAGGNFDMMGQNSNGASDLRGRTIKGRIQKKYREVDVFALQELKTQEWNLERTLEQMVPGSRTVIDYRENGWGDSALVVKPGIQVMEVGVRGNGHRAWATMNTARGKIGLVSIYAPNNERRRCDMWNWIRNLTEEGSWIVAGDLNMVERAEDTNCASPILKGTEVLEWLTLCQTSNLTDCYNLATARRGPRFTRVQVKGTTVEMSRLDSSVVKLAQELYRSKSSVGIGMEKSKKRD</sequence>
<evidence type="ECO:0000313" key="4">
    <source>
        <dbReference type="Proteomes" id="UP001633002"/>
    </source>
</evidence>
<gene>
    <name evidence="3" type="ORF">R1sor_009723</name>
</gene>
<organism evidence="3 4">
    <name type="scientific">Riccia sorocarpa</name>
    <dbReference type="NCBI Taxonomy" id="122646"/>
    <lineage>
        <taxon>Eukaryota</taxon>
        <taxon>Viridiplantae</taxon>
        <taxon>Streptophyta</taxon>
        <taxon>Embryophyta</taxon>
        <taxon>Marchantiophyta</taxon>
        <taxon>Marchantiopsida</taxon>
        <taxon>Marchantiidae</taxon>
        <taxon>Marchantiales</taxon>
        <taxon>Ricciaceae</taxon>
        <taxon>Riccia</taxon>
    </lineage>
</organism>
<dbReference type="Gene3D" id="3.60.10.10">
    <property type="entry name" value="Endonuclease/exonuclease/phosphatase"/>
    <property type="match status" value="1"/>
</dbReference>
<reference evidence="3 4" key="1">
    <citation type="submission" date="2024-09" db="EMBL/GenBank/DDBJ databases">
        <title>Chromosome-scale assembly of Riccia sorocarpa.</title>
        <authorList>
            <person name="Paukszto L."/>
        </authorList>
    </citation>
    <scope>NUCLEOTIDE SEQUENCE [LARGE SCALE GENOMIC DNA]</scope>
    <source>
        <strain evidence="3">LP-2024</strain>
        <tissue evidence="3">Aerial parts of the thallus</tissue>
    </source>
</reference>
<evidence type="ECO:0000259" key="2">
    <source>
        <dbReference type="Pfam" id="PF03372"/>
    </source>
</evidence>
<dbReference type="SUPFAM" id="SSF56219">
    <property type="entry name" value="DNase I-like"/>
    <property type="match status" value="1"/>
</dbReference>
<evidence type="ECO:0000313" key="3">
    <source>
        <dbReference type="EMBL" id="KAL3695647.1"/>
    </source>
</evidence>